<evidence type="ECO:0000256" key="1">
    <source>
        <dbReference type="ARBA" id="ARBA00022676"/>
    </source>
</evidence>
<dbReference type="OrthoDB" id="9772349at2"/>
<evidence type="ECO:0000256" key="2">
    <source>
        <dbReference type="ARBA" id="ARBA00022679"/>
    </source>
</evidence>
<dbReference type="eggNOG" id="COG0859">
    <property type="taxonomic scope" value="Bacteria"/>
</dbReference>
<reference evidence="3 4" key="1">
    <citation type="submission" date="2014-07" db="EMBL/GenBank/DDBJ databases">
        <title>Genome of Chryseobacterium formosense LMG 24722.</title>
        <authorList>
            <person name="Pipes S.E."/>
            <person name="Stropko S.J."/>
            <person name="Newman J.D."/>
        </authorList>
    </citation>
    <scope>NUCLEOTIDE SEQUENCE [LARGE SCALE GENOMIC DNA]</scope>
    <source>
        <strain evidence="3 4">LMG 24722</strain>
    </source>
</reference>
<dbReference type="SUPFAM" id="SSF53756">
    <property type="entry name" value="UDP-Glycosyltransferase/glycogen phosphorylase"/>
    <property type="match status" value="1"/>
</dbReference>
<evidence type="ECO:0008006" key="5">
    <source>
        <dbReference type="Google" id="ProtNLM"/>
    </source>
</evidence>
<dbReference type="Proteomes" id="UP000028713">
    <property type="component" value="Unassembled WGS sequence"/>
</dbReference>
<keyword evidence="2" id="KW-0808">Transferase</keyword>
<dbReference type="GO" id="GO:0008713">
    <property type="term" value="F:ADP-heptose-lipopolysaccharide heptosyltransferase activity"/>
    <property type="evidence" value="ECO:0007669"/>
    <property type="project" value="TreeGrafter"/>
</dbReference>
<proteinExistence type="predicted"/>
<sequence length="336" mass="38574">MKILIIQKKFMGDVLVTSTILPQLKKKYPQSEISFLLDEKHAQILKGNPFVDHFLFFHEDGLLKTVSQVKSKKFDLVIDLYSKIETGIISLFSGAKTRIGFFKNYTQIFYNKPVKRQMQVKSANTTLGIEHRLQMLEPLNIPFGEVFPKVYLLDEETENAKKILAENNLSVNDQLIMISTFGSSEEKTYPIEYMAELLKSIADYKPEVKILCNYMPAQKEKFSNLYNSLPEKTQKTIIKTFDTKNLREFIAVTSLCKCLIGNEGGATNISKALNVPTFTIFSPQIKLSDWAWTSNPKMDKFLHVTDYVPNSTNYSDFKPSLLEKDLKEFLDKTILN</sequence>
<accession>A0A085YZS9</accession>
<dbReference type="CDD" id="cd03789">
    <property type="entry name" value="GT9_LPS_heptosyltransferase"/>
    <property type="match status" value="1"/>
</dbReference>
<dbReference type="GO" id="GO:0009244">
    <property type="term" value="P:lipopolysaccharide core region biosynthetic process"/>
    <property type="evidence" value="ECO:0007669"/>
    <property type="project" value="TreeGrafter"/>
</dbReference>
<dbReference type="PANTHER" id="PTHR30160">
    <property type="entry name" value="TETRAACYLDISACCHARIDE 4'-KINASE-RELATED"/>
    <property type="match status" value="1"/>
</dbReference>
<dbReference type="STRING" id="236814.IX39_18135"/>
<comment type="caution">
    <text evidence="3">The sequence shown here is derived from an EMBL/GenBank/DDBJ whole genome shotgun (WGS) entry which is preliminary data.</text>
</comment>
<dbReference type="Pfam" id="PF01075">
    <property type="entry name" value="Glyco_transf_9"/>
    <property type="match status" value="1"/>
</dbReference>
<evidence type="ECO:0000313" key="3">
    <source>
        <dbReference type="EMBL" id="KFE97692.1"/>
    </source>
</evidence>
<protein>
    <recommendedName>
        <fullName evidence="5">Glycosyltransferase</fullName>
    </recommendedName>
</protein>
<keyword evidence="4" id="KW-1185">Reference proteome</keyword>
<dbReference type="InterPro" id="IPR051199">
    <property type="entry name" value="LPS_LOS_Heptosyltrfase"/>
</dbReference>
<dbReference type="Gene3D" id="3.40.50.2000">
    <property type="entry name" value="Glycogen Phosphorylase B"/>
    <property type="match status" value="2"/>
</dbReference>
<dbReference type="EMBL" id="JPRP01000004">
    <property type="protein sequence ID" value="KFE97692.1"/>
    <property type="molecule type" value="Genomic_DNA"/>
</dbReference>
<dbReference type="AlphaFoldDB" id="A0A085YZS9"/>
<gene>
    <name evidence="3" type="ORF">IX39_18135</name>
</gene>
<keyword evidence="1" id="KW-0328">Glycosyltransferase</keyword>
<dbReference type="GO" id="GO:0005829">
    <property type="term" value="C:cytosol"/>
    <property type="evidence" value="ECO:0007669"/>
    <property type="project" value="TreeGrafter"/>
</dbReference>
<organism evidence="3 4">
    <name type="scientific">Chryseobacterium formosense</name>
    <dbReference type="NCBI Taxonomy" id="236814"/>
    <lineage>
        <taxon>Bacteria</taxon>
        <taxon>Pseudomonadati</taxon>
        <taxon>Bacteroidota</taxon>
        <taxon>Flavobacteriia</taxon>
        <taxon>Flavobacteriales</taxon>
        <taxon>Weeksellaceae</taxon>
        <taxon>Chryseobacterium group</taxon>
        <taxon>Chryseobacterium</taxon>
    </lineage>
</organism>
<name>A0A085YZS9_9FLAO</name>
<dbReference type="InterPro" id="IPR002201">
    <property type="entry name" value="Glyco_trans_9"/>
</dbReference>
<evidence type="ECO:0000313" key="4">
    <source>
        <dbReference type="Proteomes" id="UP000028713"/>
    </source>
</evidence>